<evidence type="ECO:0000313" key="2">
    <source>
        <dbReference type="EMBL" id="MBW0507266.1"/>
    </source>
</evidence>
<comment type="caution">
    <text evidence="2">The sequence shown here is derived from an EMBL/GenBank/DDBJ whole genome shotgun (WGS) entry which is preliminary data.</text>
</comment>
<protein>
    <submittedName>
        <fullName evidence="2">Uncharacterized protein</fullName>
    </submittedName>
</protein>
<dbReference type="EMBL" id="AVOT02019598">
    <property type="protein sequence ID" value="MBW0507266.1"/>
    <property type="molecule type" value="Genomic_DNA"/>
</dbReference>
<dbReference type="Proteomes" id="UP000765509">
    <property type="component" value="Unassembled WGS sequence"/>
</dbReference>
<name>A0A9Q3HJ44_9BASI</name>
<accession>A0A9Q3HJ44</accession>
<sequence>MTTKESLALQPQSPKASLFLKGNPKIHSSRFRQPIHLPPATTLEYLKKVIPLMARDQTWTSTTGAARTQEFEESPSERPSSPGDRAAFC</sequence>
<gene>
    <name evidence="2" type="ORF">O181_046981</name>
</gene>
<organism evidence="2 3">
    <name type="scientific">Austropuccinia psidii MF-1</name>
    <dbReference type="NCBI Taxonomy" id="1389203"/>
    <lineage>
        <taxon>Eukaryota</taxon>
        <taxon>Fungi</taxon>
        <taxon>Dikarya</taxon>
        <taxon>Basidiomycota</taxon>
        <taxon>Pucciniomycotina</taxon>
        <taxon>Pucciniomycetes</taxon>
        <taxon>Pucciniales</taxon>
        <taxon>Sphaerophragmiaceae</taxon>
        <taxon>Austropuccinia</taxon>
    </lineage>
</organism>
<reference evidence="2" key="1">
    <citation type="submission" date="2021-03" db="EMBL/GenBank/DDBJ databases">
        <title>Draft genome sequence of rust myrtle Austropuccinia psidii MF-1, a brazilian biotype.</title>
        <authorList>
            <person name="Quecine M.C."/>
            <person name="Pachon D.M.R."/>
            <person name="Bonatelli M.L."/>
            <person name="Correr F.H."/>
            <person name="Franceschini L.M."/>
            <person name="Leite T.F."/>
            <person name="Margarido G.R.A."/>
            <person name="Almeida C.A."/>
            <person name="Ferrarezi J.A."/>
            <person name="Labate C.A."/>
        </authorList>
    </citation>
    <scope>NUCLEOTIDE SEQUENCE</scope>
    <source>
        <strain evidence="2">MF-1</strain>
    </source>
</reference>
<keyword evidence="3" id="KW-1185">Reference proteome</keyword>
<evidence type="ECO:0000256" key="1">
    <source>
        <dbReference type="SAM" id="MobiDB-lite"/>
    </source>
</evidence>
<evidence type="ECO:0000313" key="3">
    <source>
        <dbReference type="Proteomes" id="UP000765509"/>
    </source>
</evidence>
<proteinExistence type="predicted"/>
<dbReference type="AlphaFoldDB" id="A0A9Q3HJ44"/>
<feature type="region of interest" description="Disordered" evidence="1">
    <location>
        <begin position="59"/>
        <end position="89"/>
    </location>
</feature>